<evidence type="ECO:0000259" key="2">
    <source>
        <dbReference type="Pfam" id="PF00117"/>
    </source>
</evidence>
<accession>A0A5A8F2H5</accession>
<proteinExistence type="predicted"/>
<dbReference type="GO" id="GO:0005829">
    <property type="term" value="C:cytosol"/>
    <property type="evidence" value="ECO:0007669"/>
    <property type="project" value="TreeGrafter"/>
</dbReference>
<dbReference type="FunFam" id="3.40.50.880:FF:000003">
    <property type="entry name" value="Anthranilate synthase component II"/>
    <property type="match status" value="1"/>
</dbReference>
<dbReference type="InterPro" id="IPR029062">
    <property type="entry name" value="Class_I_gatase-like"/>
</dbReference>
<evidence type="ECO:0000313" key="4">
    <source>
        <dbReference type="Proteomes" id="UP000322876"/>
    </source>
</evidence>
<comment type="caution">
    <text evidence="3">The sequence shown here is derived from an EMBL/GenBank/DDBJ whole genome shotgun (WGS) entry which is preliminary data.</text>
</comment>
<dbReference type="InterPro" id="IPR006221">
    <property type="entry name" value="TrpG/PapA_dom"/>
</dbReference>
<dbReference type="PRINTS" id="PR00096">
    <property type="entry name" value="GATASE"/>
</dbReference>
<dbReference type="Pfam" id="PF00117">
    <property type="entry name" value="GATase"/>
    <property type="match status" value="1"/>
</dbReference>
<gene>
    <name evidence="3" type="ORF">FHQ18_11035</name>
</gene>
<dbReference type="PANTHER" id="PTHR43418:SF4">
    <property type="entry name" value="MULTIFUNCTIONAL TRYPTOPHAN BIOSYNTHESIS PROTEIN"/>
    <property type="match status" value="1"/>
</dbReference>
<evidence type="ECO:0000313" key="3">
    <source>
        <dbReference type="EMBL" id="KAA0257095.1"/>
    </source>
</evidence>
<protein>
    <submittedName>
        <fullName evidence="3">Aminodeoxychorismate/anthranilate synthase component II</fullName>
    </submittedName>
</protein>
<keyword evidence="1" id="KW-0315">Glutamine amidotransferase</keyword>
<sequence length="187" mass="21268">MFLLVDNYDSFTYNLFALFKEAGVDLDVIKNDEFKDASNYEGIIISPGPSNPQNSGFSMKYIEEYAGKKPIFGVCLGMQCIAYYKTGIIRSAKTIMHGKIDEIVKTNDSRILKGLPDRFKSVRYHSLAIEVSEQFVCARALSDNEIMAIEFNEEKLYGVQFHPESIKSEYGLQIVNNFIKICREDVT</sequence>
<name>A0A5A8F2H5_9BACT</name>
<dbReference type="InterPro" id="IPR017926">
    <property type="entry name" value="GATASE"/>
</dbReference>
<keyword evidence="4" id="KW-1185">Reference proteome</keyword>
<dbReference type="NCBIfam" id="TIGR00566">
    <property type="entry name" value="trpG_papA"/>
    <property type="match status" value="1"/>
</dbReference>
<reference evidence="3 4" key="1">
    <citation type="submission" date="2019-06" db="EMBL/GenBank/DDBJ databases">
        <title>Genomic insights into carbon and energy metabolism of Deferribacter autotrophicus revealed new metabolic traits in the phylum Deferribacteres.</title>
        <authorList>
            <person name="Slobodkin A.I."/>
            <person name="Slobodkina G.B."/>
            <person name="Allioux M."/>
            <person name="Alain K."/>
            <person name="Jebbar M."/>
            <person name="Shadrin V."/>
            <person name="Kublanov I.V."/>
            <person name="Toshchakov S.V."/>
            <person name="Bonch-Osmolovskaya E.A."/>
        </authorList>
    </citation>
    <scope>NUCLEOTIDE SEQUENCE [LARGE SCALE GENOMIC DNA]</scope>
    <source>
        <strain evidence="3 4">SL50</strain>
    </source>
</reference>
<dbReference type="EMBL" id="VFJB01000009">
    <property type="protein sequence ID" value="KAA0257095.1"/>
    <property type="molecule type" value="Genomic_DNA"/>
</dbReference>
<dbReference type="GO" id="GO:0000162">
    <property type="term" value="P:L-tryptophan biosynthetic process"/>
    <property type="evidence" value="ECO:0007669"/>
    <property type="project" value="TreeGrafter"/>
</dbReference>
<feature type="domain" description="Glutamine amidotransferase" evidence="2">
    <location>
        <begin position="3"/>
        <end position="179"/>
    </location>
</feature>
<organism evidence="3 4">
    <name type="scientific">Deferribacter autotrophicus</name>
    <dbReference type="NCBI Taxonomy" id="500465"/>
    <lineage>
        <taxon>Bacteria</taxon>
        <taxon>Pseudomonadati</taxon>
        <taxon>Deferribacterota</taxon>
        <taxon>Deferribacteres</taxon>
        <taxon>Deferribacterales</taxon>
        <taxon>Deferribacteraceae</taxon>
        <taxon>Deferribacter</taxon>
    </lineage>
</organism>
<dbReference type="PRINTS" id="PR00097">
    <property type="entry name" value="ANTSNTHASEII"/>
</dbReference>
<dbReference type="GO" id="GO:0004049">
    <property type="term" value="F:anthranilate synthase activity"/>
    <property type="evidence" value="ECO:0007669"/>
    <property type="project" value="TreeGrafter"/>
</dbReference>
<dbReference type="PANTHER" id="PTHR43418">
    <property type="entry name" value="MULTIFUNCTIONAL TRYPTOPHAN BIOSYNTHESIS PROTEIN-RELATED"/>
    <property type="match status" value="1"/>
</dbReference>
<evidence type="ECO:0000256" key="1">
    <source>
        <dbReference type="ARBA" id="ARBA00022962"/>
    </source>
</evidence>
<dbReference type="OrthoDB" id="9804328at2"/>
<dbReference type="CDD" id="cd01743">
    <property type="entry name" value="GATase1_Anthranilate_Synthase"/>
    <property type="match status" value="1"/>
</dbReference>
<dbReference type="Gene3D" id="3.40.50.880">
    <property type="match status" value="1"/>
</dbReference>
<dbReference type="PROSITE" id="PS51273">
    <property type="entry name" value="GATASE_TYPE_1"/>
    <property type="match status" value="1"/>
</dbReference>
<dbReference type="AlphaFoldDB" id="A0A5A8F2H5"/>
<dbReference type="Proteomes" id="UP000322876">
    <property type="component" value="Unassembled WGS sequence"/>
</dbReference>
<dbReference type="SUPFAM" id="SSF52317">
    <property type="entry name" value="Class I glutamine amidotransferase-like"/>
    <property type="match status" value="1"/>
</dbReference>
<dbReference type="PRINTS" id="PR00099">
    <property type="entry name" value="CPSGATASE"/>
</dbReference>
<dbReference type="InterPro" id="IPR050472">
    <property type="entry name" value="Anth_synth/Amidotransfase"/>
</dbReference>
<dbReference type="RefSeq" id="WP_149267238.1">
    <property type="nucleotide sequence ID" value="NZ_VFJB01000009.1"/>
</dbReference>